<evidence type="ECO:0000313" key="2">
    <source>
        <dbReference type="Proteomes" id="UP000641954"/>
    </source>
</evidence>
<organism evidence="1 2">
    <name type="scientific">Planktothricoides raciborskii FACHB-1370</name>
    <dbReference type="NCBI Taxonomy" id="2949576"/>
    <lineage>
        <taxon>Bacteria</taxon>
        <taxon>Bacillati</taxon>
        <taxon>Cyanobacteriota</taxon>
        <taxon>Cyanophyceae</taxon>
        <taxon>Oscillatoriophycideae</taxon>
        <taxon>Oscillatoriales</taxon>
        <taxon>Oscillatoriaceae</taxon>
        <taxon>Planktothricoides</taxon>
    </lineage>
</organism>
<protein>
    <submittedName>
        <fullName evidence="1">Uncharacterized protein</fullName>
    </submittedName>
</protein>
<sequence>MNFHRLNVKFYDKVIANYLLINRQEGFHWFKAPLDQRSVTGSEAGMKARIA</sequence>
<gene>
    <name evidence="1" type="ORF">H6G72_25340</name>
</gene>
<evidence type="ECO:0000313" key="1">
    <source>
        <dbReference type="EMBL" id="MBD2547090.1"/>
    </source>
</evidence>
<proteinExistence type="predicted"/>
<accession>A0ABR8EKP9</accession>
<name>A0ABR8EKP9_9CYAN</name>
<dbReference type="RefSeq" id="WP_156332024.1">
    <property type="nucleotide sequence ID" value="NZ_JACJSK010000057.1"/>
</dbReference>
<reference evidence="1 2" key="1">
    <citation type="journal article" date="2020" name="ISME J.">
        <title>Comparative genomics reveals insights into cyanobacterial evolution and habitat adaptation.</title>
        <authorList>
            <person name="Chen M.Y."/>
            <person name="Teng W.K."/>
            <person name="Zhao L."/>
            <person name="Hu C.X."/>
            <person name="Zhou Y.K."/>
            <person name="Han B.P."/>
            <person name="Song L.R."/>
            <person name="Shu W.S."/>
        </authorList>
    </citation>
    <scope>NUCLEOTIDE SEQUENCE [LARGE SCALE GENOMIC DNA]</scope>
    <source>
        <strain evidence="1 2">FACHB-1370</strain>
    </source>
</reference>
<comment type="caution">
    <text evidence="1">The sequence shown here is derived from an EMBL/GenBank/DDBJ whole genome shotgun (WGS) entry which is preliminary data.</text>
</comment>
<dbReference type="Proteomes" id="UP000641954">
    <property type="component" value="Unassembled WGS sequence"/>
</dbReference>
<dbReference type="EMBL" id="JACJSK010000057">
    <property type="protein sequence ID" value="MBD2547090.1"/>
    <property type="molecule type" value="Genomic_DNA"/>
</dbReference>
<keyword evidence="2" id="KW-1185">Reference proteome</keyword>